<dbReference type="Proteomes" id="UP000225740">
    <property type="component" value="Unassembled WGS sequence"/>
</dbReference>
<accession>A0A2G1W8I5</accession>
<keyword evidence="2" id="KW-0732">Signal</keyword>
<feature type="region of interest" description="Disordered" evidence="1">
    <location>
        <begin position="77"/>
        <end position="174"/>
    </location>
</feature>
<dbReference type="OrthoDB" id="270348at2"/>
<protein>
    <submittedName>
        <fullName evidence="3">Uncharacterized protein</fullName>
    </submittedName>
</protein>
<dbReference type="AlphaFoldDB" id="A0A2G1W8I5"/>
<keyword evidence="4" id="KW-1185">Reference proteome</keyword>
<feature type="region of interest" description="Disordered" evidence="1">
    <location>
        <begin position="191"/>
        <end position="246"/>
    </location>
</feature>
<feature type="compositionally biased region" description="Low complexity" evidence="1">
    <location>
        <begin position="97"/>
        <end position="174"/>
    </location>
</feature>
<dbReference type="EMBL" id="NIZW01000007">
    <property type="protein sequence ID" value="PHQ35328.1"/>
    <property type="molecule type" value="Genomic_DNA"/>
</dbReference>
<dbReference type="RefSeq" id="WP_099260540.1">
    <property type="nucleotide sequence ID" value="NZ_NIZW01000007.1"/>
</dbReference>
<proteinExistence type="predicted"/>
<evidence type="ECO:0000256" key="2">
    <source>
        <dbReference type="SAM" id="SignalP"/>
    </source>
</evidence>
<evidence type="ECO:0000313" key="4">
    <source>
        <dbReference type="Proteomes" id="UP000225740"/>
    </source>
</evidence>
<name>A0A2G1W8I5_9BACT</name>
<organism evidence="3 4">
    <name type="scientific">Rhodopirellula bahusiensis</name>
    <dbReference type="NCBI Taxonomy" id="2014065"/>
    <lineage>
        <taxon>Bacteria</taxon>
        <taxon>Pseudomonadati</taxon>
        <taxon>Planctomycetota</taxon>
        <taxon>Planctomycetia</taxon>
        <taxon>Pirellulales</taxon>
        <taxon>Pirellulaceae</taxon>
        <taxon>Rhodopirellula</taxon>
    </lineage>
</organism>
<feature type="chain" id="PRO_5013632601" evidence="2">
    <location>
        <begin position="28"/>
        <end position="330"/>
    </location>
</feature>
<comment type="caution">
    <text evidence="3">The sequence shown here is derived from an EMBL/GenBank/DDBJ whole genome shotgun (WGS) entry which is preliminary data.</text>
</comment>
<feature type="region of interest" description="Disordered" evidence="1">
    <location>
        <begin position="43"/>
        <end position="62"/>
    </location>
</feature>
<feature type="compositionally biased region" description="Polar residues" evidence="1">
    <location>
        <begin position="77"/>
        <end position="90"/>
    </location>
</feature>
<evidence type="ECO:0000313" key="3">
    <source>
        <dbReference type="EMBL" id="PHQ35328.1"/>
    </source>
</evidence>
<dbReference type="GeneID" id="90608478"/>
<gene>
    <name evidence="3" type="ORF">CEE69_09890</name>
</gene>
<reference evidence="3 4" key="1">
    <citation type="submission" date="2017-06" db="EMBL/GenBank/DDBJ databases">
        <title>Description of Rhodopirellula bahusiensis sp. nov.</title>
        <authorList>
            <person name="Kizina J."/>
            <person name="Harder J."/>
        </authorList>
    </citation>
    <scope>NUCLEOTIDE SEQUENCE [LARGE SCALE GENOMIC DNA]</scope>
    <source>
        <strain evidence="3 4">SWK21</strain>
    </source>
</reference>
<feature type="compositionally biased region" description="Low complexity" evidence="1">
    <location>
        <begin position="191"/>
        <end position="241"/>
    </location>
</feature>
<sequence length="330" mass="34139">MKIQAKKWILAASVISTVAGTAVEAQACGGARRSGVSRIVSQIHSSRTTNRYPSSTPHYSSIQPTYRQAPVYHNAPISVQPSPVASQSFAGQPVSRQPVSGQQFAPQQQVGQQSLSQQPAPNNFAAQQVQGSQAAPARQAPVQQQVPAQQQAPVQQQAQTQQATQAAPATQPAASAEASALAMLASINQRAAKPTQATAPTQTATPAPAASPATQPEAASSQIPTFGSATPASSVSSPAQPHVGSWNVSLPGEQSVSLELNSDGSFVWVASKSGKTSQFAGQYRLDGGSLTLVRSQDLQKMEGTWTASQNGGFVFRVGGGTNGGLNFTRS</sequence>
<evidence type="ECO:0000256" key="1">
    <source>
        <dbReference type="SAM" id="MobiDB-lite"/>
    </source>
</evidence>
<feature type="signal peptide" evidence="2">
    <location>
        <begin position="1"/>
        <end position="27"/>
    </location>
</feature>